<sequence length="751" mass="81133">MPSISSQDPQGQLIALHNANVTLNKGVSAKEDSWMVQWCTTNWATLLQPAPLSVALLASIIVLASNVSDFSLATEGGHKWDFIHNINSFKGCLMQMVNAGHDSFEVAHYQMDIIEKSASLMPAKIKEMVTILFQSGEDFDETDEGIFLEKMATLKELSEKCLKAASKAYDGFTDMSGLAGELVEACTVRTGANEQELEKNTISVEVLKASKERSETLLKDTRKSFTMVQDAYAKSQDGFRKAADNIPTGWELAGMSTIDSLTKFANTAGNAYITHLTMASQLAMQGAGVLAGSINANAPKTSGDTATTPGVAPAANAPAAHQPATNTRAAALTDPAIPYLPMFIDQTKLFSLLLEGGKDGGADWARISTSDPTQKSGAQYIKSNLEDLKSNLKSGQSISDEVTPILEGLLKEITSLIKTAKSQGSDEEKAKAMIPVIKKYNASLQELYTRILLATNSTGAVPPTPFTQPPAADTKSSAQLAVESARFDIETQKAVLESTKDTYEKLTTEMNGQEKALTETIKNLTALNLRNLTLDKMLPVLRQAVGAFSTLKDQIGTLVRFFGSISALIDGVMQPTVNDLLRSAKVIESSMVAGKPVKQYHLENIYQQAQIPMKVAMLAEKISGAYVRVSNEHIFPMKSQLGLLMQWPQTGDPTIQAKLEKQQASIQKQAEAASKAIGDMIRADQAEFAKSIDTRLKQINKTLEPILPPAPRPAILDKVVKEHVKDVVQSTKAAAQKNPISKGLTPSLDDL</sequence>
<keyword evidence="4" id="KW-1185">Reference proteome</keyword>
<feature type="region of interest" description="Disordered" evidence="2">
    <location>
        <begin position="730"/>
        <end position="751"/>
    </location>
</feature>
<accession>A0ABP1DQN3</accession>
<evidence type="ECO:0000313" key="4">
    <source>
        <dbReference type="Proteomes" id="UP001497453"/>
    </source>
</evidence>
<evidence type="ECO:0000256" key="1">
    <source>
        <dbReference type="SAM" id="Coils"/>
    </source>
</evidence>
<feature type="coiled-coil region" evidence="1">
    <location>
        <begin position="489"/>
        <end position="523"/>
    </location>
</feature>
<feature type="region of interest" description="Disordered" evidence="2">
    <location>
        <begin position="300"/>
        <end position="322"/>
    </location>
</feature>
<protein>
    <submittedName>
        <fullName evidence="3">Uncharacterized protein</fullName>
    </submittedName>
</protein>
<reference evidence="4" key="1">
    <citation type="submission" date="2024-04" db="EMBL/GenBank/DDBJ databases">
        <authorList>
            <person name="Shaw F."/>
            <person name="Minotto A."/>
        </authorList>
    </citation>
    <scope>NUCLEOTIDE SEQUENCE [LARGE SCALE GENOMIC DNA]</scope>
</reference>
<evidence type="ECO:0000313" key="3">
    <source>
        <dbReference type="EMBL" id="CAL1710111.1"/>
    </source>
</evidence>
<dbReference type="EMBL" id="OZ037948">
    <property type="protein sequence ID" value="CAL1710111.1"/>
    <property type="molecule type" value="Genomic_DNA"/>
</dbReference>
<proteinExistence type="predicted"/>
<dbReference type="Proteomes" id="UP001497453">
    <property type="component" value="Chromosome 5"/>
</dbReference>
<keyword evidence="1" id="KW-0175">Coiled coil</keyword>
<dbReference type="PANTHER" id="PTHR33488:SF2">
    <property type="entry name" value="EARLY ENDOSOME ANTIGEN 1-LIKE"/>
    <property type="match status" value="1"/>
</dbReference>
<evidence type="ECO:0000256" key="2">
    <source>
        <dbReference type="SAM" id="MobiDB-lite"/>
    </source>
</evidence>
<dbReference type="PANTHER" id="PTHR33488">
    <property type="entry name" value="ZGC:162509"/>
    <property type="match status" value="1"/>
</dbReference>
<organism evidence="3 4">
    <name type="scientific">Somion occarium</name>
    <dbReference type="NCBI Taxonomy" id="3059160"/>
    <lineage>
        <taxon>Eukaryota</taxon>
        <taxon>Fungi</taxon>
        <taxon>Dikarya</taxon>
        <taxon>Basidiomycota</taxon>
        <taxon>Agaricomycotina</taxon>
        <taxon>Agaricomycetes</taxon>
        <taxon>Polyporales</taxon>
        <taxon>Cerrenaceae</taxon>
        <taxon>Somion</taxon>
    </lineage>
</organism>
<feature type="compositionally biased region" description="Low complexity" evidence="2">
    <location>
        <begin position="305"/>
        <end position="322"/>
    </location>
</feature>
<name>A0ABP1DQN3_9APHY</name>
<gene>
    <name evidence="3" type="ORF">GFSPODELE1_LOCUS7659</name>
</gene>